<reference evidence="1" key="1">
    <citation type="submission" date="2014-01" db="EMBL/GenBank/DDBJ databases">
        <authorList>
            <person name="Aslett M."/>
        </authorList>
    </citation>
    <scope>NUCLEOTIDE SEQUENCE</scope>
</reference>
<reference evidence="1" key="2">
    <citation type="submission" date="2014-03" db="EMBL/GenBank/DDBJ databases">
        <title>The whipworm genome and dual-species transcriptomics of an intimate host-pathogen interaction.</title>
        <authorList>
            <person name="Foth B.J."/>
            <person name="Tsai I.J."/>
            <person name="Reid A.J."/>
            <person name="Bancroft A.J."/>
            <person name="Nichol S."/>
            <person name="Tracey A."/>
            <person name="Holroyd N."/>
            <person name="Cotton J.A."/>
            <person name="Stanley E.J."/>
            <person name="Zarowiecki M."/>
            <person name="Liu J.Z."/>
            <person name="Huckvale T."/>
            <person name="Cooper P.J."/>
            <person name="Grencis R.K."/>
            <person name="Berriman M."/>
        </authorList>
    </citation>
    <scope>NUCLEOTIDE SEQUENCE [LARGE SCALE GENOMIC DNA]</scope>
</reference>
<keyword evidence="2" id="KW-1185">Reference proteome</keyword>
<organism evidence="1 2">
    <name type="scientific">Trichuris trichiura</name>
    <name type="common">Whipworm</name>
    <name type="synonym">Trichocephalus trichiurus</name>
    <dbReference type="NCBI Taxonomy" id="36087"/>
    <lineage>
        <taxon>Eukaryota</taxon>
        <taxon>Metazoa</taxon>
        <taxon>Ecdysozoa</taxon>
        <taxon>Nematoda</taxon>
        <taxon>Enoplea</taxon>
        <taxon>Dorylaimia</taxon>
        <taxon>Trichinellida</taxon>
        <taxon>Trichuridae</taxon>
        <taxon>Trichuris</taxon>
    </lineage>
</organism>
<accession>A0A077Z800</accession>
<evidence type="ECO:0000313" key="2">
    <source>
        <dbReference type="Proteomes" id="UP000030665"/>
    </source>
</evidence>
<gene>
    <name evidence="1" type="ORF">TTRE_0000416801</name>
</gene>
<dbReference type="EMBL" id="HG805990">
    <property type="protein sequence ID" value="CDW55894.1"/>
    <property type="molecule type" value="Genomic_DNA"/>
</dbReference>
<sequence length="113" mass="13006">MPNRTINAQSRSNRIRGIIFLVSSKPNFEKKDEAAYGSQRRSVGRLRLLRTATGMKTLDFKVSRLPCSWRADGVVTWNTEELDKCTRQGDHFVLMIDLPKKRPPSRRCEPMNA</sequence>
<name>A0A077Z800_TRITR</name>
<dbReference type="Proteomes" id="UP000030665">
    <property type="component" value="Unassembled WGS sequence"/>
</dbReference>
<evidence type="ECO:0000313" key="1">
    <source>
        <dbReference type="EMBL" id="CDW55894.1"/>
    </source>
</evidence>
<proteinExistence type="predicted"/>
<protein>
    <submittedName>
        <fullName evidence="1">Uncharacterized protein</fullName>
    </submittedName>
</protein>
<dbReference type="AlphaFoldDB" id="A0A077Z800"/>